<evidence type="ECO:0000313" key="4">
    <source>
        <dbReference type="Proteomes" id="UP000238071"/>
    </source>
</evidence>
<keyword evidence="1" id="KW-1133">Transmembrane helix</keyword>
<dbReference type="Proteomes" id="UP000238071">
    <property type="component" value="Unassembled WGS sequence"/>
</dbReference>
<evidence type="ECO:0000256" key="1">
    <source>
        <dbReference type="SAM" id="Phobius"/>
    </source>
</evidence>
<evidence type="ECO:0000313" key="5">
    <source>
        <dbReference type="Proteomes" id="UP000240010"/>
    </source>
</evidence>
<evidence type="ECO:0000313" key="2">
    <source>
        <dbReference type="EMBL" id="PPK72320.1"/>
    </source>
</evidence>
<dbReference type="EMBL" id="PTIY01000004">
    <property type="protein sequence ID" value="PPK72320.1"/>
    <property type="molecule type" value="Genomic_DNA"/>
</dbReference>
<gene>
    <name evidence="3" type="ORF">B0F87_102371</name>
    <name evidence="2" type="ORF">B0F88_104113</name>
</gene>
<keyword evidence="1" id="KW-0812">Transmembrane</keyword>
<reference evidence="4 5" key="1">
    <citation type="submission" date="2018-02" db="EMBL/GenBank/DDBJ databases">
        <title>Subsurface microbial communities from deep shales in Ohio and West Virginia, USA.</title>
        <authorList>
            <person name="Wrighton K."/>
        </authorList>
    </citation>
    <scope>NUCLEOTIDE SEQUENCE [LARGE SCALE GENOMIC DNA]</scope>
    <source>
        <strain evidence="3 5">OWC-DMM</strain>
        <strain evidence="2 4">OWC-G53F</strain>
    </source>
</reference>
<protein>
    <submittedName>
        <fullName evidence="2">Uncharacterized protein</fullName>
    </submittedName>
</protein>
<proteinExistence type="predicted"/>
<feature type="transmembrane region" description="Helical" evidence="1">
    <location>
        <begin position="15"/>
        <end position="35"/>
    </location>
</feature>
<keyword evidence="1" id="KW-0472">Membrane</keyword>
<organism evidence="2 4">
    <name type="scientific">Methylobacter tundripaludum</name>
    <dbReference type="NCBI Taxonomy" id="173365"/>
    <lineage>
        <taxon>Bacteria</taxon>
        <taxon>Pseudomonadati</taxon>
        <taxon>Pseudomonadota</taxon>
        <taxon>Gammaproteobacteria</taxon>
        <taxon>Methylococcales</taxon>
        <taxon>Methylococcaceae</taxon>
        <taxon>Methylobacter</taxon>
    </lineage>
</organism>
<evidence type="ECO:0000313" key="3">
    <source>
        <dbReference type="EMBL" id="PPK77260.1"/>
    </source>
</evidence>
<dbReference type="Proteomes" id="UP000240010">
    <property type="component" value="Unassembled WGS sequence"/>
</dbReference>
<accession>A0A2S6H4H5</accession>
<keyword evidence="4" id="KW-1185">Reference proteome</keyword>
<sequence>MGAILDITEMLKEPAGMVGAVVVIAAGYFLVKWVFAEHPDDEK</sequence>
<dbReference type="AlphaFoldDB" id="A0A2S6H4H5"/>
<comment type="caution">
    <text evidence="2">The sequence shown here is derived from an EMBL/GenBank/DDBJ whole genome shotgun (WGS) entry which is preliminary data.</text>
</comment>
<name>A0A2S6H4H5_9GAMM</name>
<dbReference type="RefSeq" id="WP_006890565.1">
    <property type="nucleotide sequence ID" value="NZ_PTIY01000004.1"/>
</dbReference>
<dbReference type="EMBL" id="PTIZ01000002">
    <property type="protein sequence ID" value="PPK77260.1"/>
    <property type="molecule type" value="Genomic_DNA"/>
</dbReference>